<dbReference type="AlphaFoldDB" id="A0A162CLV7"/>
<dbReference type="RefSeq" id="WP_063379653.1">
    <property type="nucleotide sequence ID" value="NZ_AUXX01000001.1"/>
</dbReference>
<protein>
    <recommendedName>
        <fullName evidence="1">Methyltransferase type 11 domain-containing protein</fullName>
    </recommendedName>
</protein>
<dbReference type="Proteomes" id="UP000076661">
    <property type="component" value="Unassembled WGS sequence"/>
</dbReference>
<organism evidence="2 3">
    <name type="scientific">Pseudoalteromonas luteoviolacea S4060-1</name>
    <dbReference type="NCBI Taxonomy" id="1365257"/>
    <lineage>
        <taxon>Bacteria</taxon>
        <taxon>Pseudomonadati</taxon>
        <taxon>Pseudomonadota</taxon>
        <taxon>Gammaproteobacteria</taxon>
        <taxon>Alteromonadales</taxon>
        <taxon>Pseudoalteromonadaceae</taxon>
        <taxon>Pseudoalteromonas</taxon>
    </lineage>
</organism>
<dbReference type="Gene3D" id="3.40.50.150">
    <property type="entry name" value="Vaccinia Virus protein VP39"/>
    <property type="match status" value="1"/>
</dbReference>
<comment type="caution">
    <text evidence="2">The sequence shown here is derived from an EMBL/GenBank/DDBJ whole genome shotgun (WGS) entry which is preliminary data.</text>
</comment>
<gene>
    <name evidence="2" type="ORF">N478_01245</name>
</gene>
<sequence>MTNKLSNEMISLEQFFESISQETTHIINNIQYAPHHGVMVQSKSISESQQHTSDVYGHMWEQSQTIWDEESVKHNRKTLHREYPDAQSYIDKLDKEATVVDLGCGSGFSAHALFGEKLRDFNYYGVEISDAVYHAQQLMKEKYQNGHFLKADIATLPFAENQADFILCTGVLQHTDSVAASIESLAKLLKPGGISFVNCYKKPAPIRAFCDQYINGIVKNLPLDDINRTLDPLTQFGIELGKSDTKITVPADIPVLGIKQGEYPIQQFIFDFVFKAYYHANLSEANLAMMNYDWYSPQNCHQVSEEELTSLLIQNKLKILNVNETGTFISTIVTKE</sequence>
<reference evidence="2 3" key="1">
    <citation type="submission" date="2013-07" db="EMBL/GenBank/DDBJ databases">
        <title>Comparative Genomic and Metabolomic Analysis of Twelve Strains of Pseudoalteromonas luteoviolacea.</title>
        <authorList>
            <person name="Vynne N.G."/>
            <person name="Mansson M."/>
            <person name="Gram L."/>
        </authorList>
    </citation>
    <scope>NUCLEOTIDE SEQUENCE [LARGE SCALE GENOMIC DNA]</scope>
    <source>
        <strain evidence="2 3">S4060-1</strain>
    </source>
</reference>
<evidence type="ECO:0000313" key="2">
    <source>
        <dbReference type="EMBL" id="KZN70563.1"/>
    </source>
</evidence>
<dbReference type="SUPFAM" id="SSF53335">
    <property type="entry name" value="S-adenosyl-L-methionine-dependent methyltransferases"/>
    <property type="match status" value="1"/>
</dbReference>
<accession>A0A162CLV7</accession>
<evidence type="ECO:0000259" key="1">
    <source>
        <dbReference type="Pfam" id="PF08241"/>
    </source>
</evidence>
<dbReference type="PATRIC" id="fig|1365257.3.peg.260"/>
<dbReference type="CDD" id="cd02440">
    <property type="entry name" value="AdoMet_MTases"/>
    <property type="match status" value="1"/>
</dbReference>
<dbReference type="GO" id="GO:0008757">
    <property type="term" value="F:S-adenosylmethionine-dependent methyltransferase activity"/>
    <property type="evidence" value="ECO:0007669"/>
    <property type="project" value="InterPro"/>
</dbReference>
<dbReference type="InterPro" id="IPR029063">
    <property type="entry name" value="SAM-dependent_MTases_sf"/>
</dbReference>
<dbReference type="PANTHER" id="PTHR43861">
    <property type="entry name" value="TRANS-ACONITATE 2-METHYLTRANSFERASE-RELATED"/>
    <property type="match status" value="1"/>
</dbReference>
<evidence type="ECO:0000313" key="3">
    <source>
        <dbReference type="Proteomes" id="UP000076661"/>
    </source>
</evidence>
<feature type="domain" description="Methyltransferase type 11" evidence="1">
    <location>
        <begin position="100"/>
        <end position="196"/>
    </location>
</feature>
<name>A0A162CLV7_9GAMM</name>
<dbReference type="InterPro" id="IPR013216">
    <property type="entry name" value="Methyltransf_11"/>
</dbReference>
<dbReference type="EMBL" id="AUXX01000001">
    <property type="protein sequence ID" value="KZN70563.1"/>
    <property type="molecule type" value="Genomic_DNA"/>
</dbReference>
<dbReference type="Pfam" id="PF08241">
    <property type="entry name" value="Methyltransf_11"/>
    <property type="match status" value="1"/>
</dbReference>
<proteinExistence type="predicted"/>